<dbReference type="SUPFAM" id="SSF55604">
    <property type="entry name" value="Glucose permease domain IIB"/>
    <property type="match status" value="1"/>
</dbReference>
<evidence type="ECO:0000256" key="4">
    <source>
        <dbReference type="SAM" id="Phobius"/>
    </source>
</evidence>
<dbReference type="Gene3D" id="3.30.1360.60">
    <property type="entry name" value="Glucose permease domain IIB"/>
    <property type="match status" value="1"/>
</dbReference>
<name>A0A2W7G553_9BACT</name>
<evidence type="ECO:0000313" key="6">
    <source>
        <dbReference type="EMBL" id="PZV98727.1"/>
    </source>
</evidence>
<comment type="caution">
    <text evidence="6">The sequence shown here is derived from an EMBL/GenBank/DDBJ whole genome shotgun (WGS) entry which is preliminary data.</text>
</comment>
<feature type="domain" description="PTS EIIB type-1" evidence="5">
    <location>
        <begin position="44"/>
        <end position="120"/>
    </location>
</feature>
<evidence type="ECO:0000256" key="3">
    <source>
        <dbReference type="PROSITE-ProRule" id="PRU00421"/>
    </source>
</evidence>
<comment type="caution">
    <text evidence="3">Lacks conserved residue(s) required for the propagation of feature annotation.</text>
</comment>
<dbReference type="InterPro" id="IPR036878">
    <property type="entry name" value="Glu_permease_IIB"/>
</dbReference>
<gene>
    <name evidence="6" type="ORF">BCF89_1127</name>
</gene>
<dbReference type="Proteomes" id="UP000249646">
    <property type="component" value="Unassembled WGS sequence"/>
</dbReference>
<evidence type="ECO:0000313" key="7">
    <source>
        <dbReference type="Proteomes" id="UP000249646"/>
    </source>
</evidence>
<sequence length="120" mass="13888">MNNKNKFLYVFLIIITFGFILIYWKKKYRQSKTKNYLSKDTKINFDTNLLIEYLGGIENIQSISSTQKVIKINFYEKEKIKVQNLKQLDGVSGLAIQSKSVSLVVGNIAKYLEEKINGVK</sequence>
<dbReference type="OrthoDB" id="400941at2"/>
<proteinExistence type="predicted"/>
<keyword evidence="4" id="KW-0812">Transmembrane</keyword>
<keyword evidence="2" id="KW-0598">Phosphotransferase system</keyword>
<keyword evidence="7" id="KW-1185">Reference proteome</keyword>
<evidence type="ECO:0000256" key="1">
    <source>
        <dbReference type="ARBA" id="ARBA00022679"/>
    </source>
</evidence>
<dbReference type="GO" id="GO:0009401">
    <property type="term" value="P:phosphoenolpyruvate-dependent sugar phosphotransferase system"/>
    <property type="evidence" value="ECO:0007669"/>
    <property type="project" value="UniProtKB-KW"/>
</dbReference>
<protein>
    <submittedName>
        <fullName evidence="6">PTS system IIB component (Glc family)</fullName>
    </submittedName>
</protein>
<dbReference type="RefSeq" id="WP_111518863.1">
    <property type="nucleotide sequence ID" value="NZ_QKUB01000012.1"/>
</dbReference>
<keyword evidence="4" id="KW-1133">Transmembrane helix</keyword>
<organism evidence="6 7">
    <name type="scientific">Metamycoplasma auris</name>
    <dbReference type="NCBI Taxonomy" id="51363"/>
    <lineage>
        <taxon>Bacteria</taxon>
        <taxon>Bacillati</taxon>
        <taxon>Mycoplasmatota</taxon>
        <taxon>Mycoplasmoidales</taxon>
        <taxon>Metamycoplasmataceae</taxon>
        <taxon>Metamycoplasma</taxon>
    </lineage>
</organism>
<dbReference type="PROSITE" id="PS51098">
    <property type="entry name" value="PTS_EIIB_TYPE_1"/>
    <property type="match status" value="1"/>
</dbReference>
<accession>A0A2W7G553</accession>
<dbReference type="EMBL" id="QKUB01000012">
    <property type="protein sequence ID" value="PZV98727.1"/>
    <property type="molecule type" value="Genomic_DNA"/>
</dbReference>
<dbReference type="InterPro" id="IPR001996">
    <property type="entry name" value="PTS_IIB_1"/>
</dbReference>
<keyword evidence="1" id="KW-0808">Transferase</keyword>
<reference evidence="6 7" key="1">
    <citation type="submission" date="2018-06" db="EMBL/GenBank/DDBJ databases">
        <title>Genomic Encyclopedia of Archaeal and Bacterial Type Strains, Phase II (KMG-II): from individual species to whole genera.</title>
        <authorList>
            <person name="Goeker M."/>
        </authorList>
    </citation>
    <scope>NUCLEOTIDE SEQUENCE [LARGE SCALE GENOMIC DNA]</scope>
    <source>
        <strain evidence="6 7">ATCC 51348</strain>
    </source>
</reference>
<dbReference type="AlphaFoldDB" id="A0A2W7G553"/>
<keyword evidence="4" id="KW-0472">Membrane</keyword>
<evidence type="ECO:0000256" key="2">
    <source>
        <dbReference type="ARBA" id="ARBA00022683"/>
    </source>
</evidence>
<evidence type="ECO:0000259" key="5">
    <source>
        <dbReference type="PROSITE" id="PS51098"/>
    </source>
</evidence>
<dbReference type="GO" id="GO:0008982">
    <property type="term" value="F:protein-N(PI)-phosphohistidine-sugar phosphotransferase activity"/>
    <property type="evidence" value="ECO:0007669"/>
    <property type="project" value="InterPro"/>
</dbReference>
<feature type="transmembrane region" description="Helical" evidence="4">
    <location>
        <begin position="6"/>
        <end position="24"/>
    </location>
</feature>